<dbReference type="InterPro" id="IPR022775">
    <property type="entry name" value="AP_mu_sigma_su"/>
</dbReference>
<comment type="subunit">
    <text evidence="4">Oligomeric complex that consists of at least the alpha, beta, beta', gamma, delta, epsilon and zeta subunits.</text>
</comment>
<dbReference type="SUPFAM" id="SSF49447">
    <property type="entry name" value="Second domain of Mu2 adaptin subunit (ap50) of ap2 adaptor"/>
    <property type="match status" value="1"/>
</dbReference>
<dbReference type="Gene3D" id="2.30.29.30">
    <property type="entry name" value="Pleckstrin-homology domain (PH domain)/Phosphotyrosine-binding domain (PTB)"/>
    <property type="match status" value="1"/>
</dbReference>
<evidence type="ECO:0000256" key="12">
    <source>
        <dbReference type="ARBA" id="ARBA00023329"/>
    </source>
</evidence>
<dbReference type="PANTHER" id="PTHR12156">
    <property type="entry name" value="PLECKSTRIN HOMOLOGY-LIKE DOMAIN, FAMILY B, MEMBER 3"/>
    <property type="match status" value="1"/>
</dbReference>
<dbReference type="GO" id="GO:0015031">
    <property type="term" value="P:protein transport"/>
    <property type="evidence" value="ECO:0007669"/>
    <property type="project" value="UniProtKB-KW"/>
</dbReference>
<dbReference type="InterPro" id="IPR052212">
    <property type="entry name" value="PH-like_domain"/>
</dbReference>
<feature type="compositionally biased region" description="Basic and acidic residues" evidence="16">
    <location>
        <begin position="1462"/>
        <end position="1473"/>
    </location>
</feature>
<feature type="coiled-coil region" evidence="15">
    <location>
        <begin position="1540"/>
        <end position="1606"/>
    </location>
</feature>
<dbReference type="InterPro" id="IPR028565">
    <property type="entry name" value="MHD"/>
</dbReference>
<evidence type="ECO:0000259" key="18">
    <source>
        <dbReference type="PROSITE" id="PS51072"/>
    </source>
</evidence>
<feature type="region of interest" description="Disordered" evidence="16">
    <location>
        <begin position="1341"/>
        <end position="1362"/>
    </location>
</feature>
<comment type="similarity">
    <text evidence="3">Belongs to the adaptor complexes medium subunit family. Delta-COP subfamily.</text>
</comment>
<organism evidence="19 20">
    <name type="scientific">Cyprinus carpio</name>
    <name type="common">Common carp</name>
    <dbReference type="NCBI Taxonomy" id="7962"/>
    <lineage>
        <taxon>Eukaryota</taxon>
        <taxon>Metazoa</taxon>
        <taxon>Chordata</taxon>
        <taxon>Craniata</taxon>
        <taxon>Vertebrata</taxon>
        <taxon>Euteleostomi</taxon>
        <taxon>Actinopterygii</taxon>
        <taxon>Neopterygii</taxon>
        <taxon>Teleostei</taxon>
        <taxon>Ostariophysi</taxon>
        <taxon>Cypriniformes</taxon>
        <taxon>Cyprinidae</taxon>
        <taxon>Cyprininae</taxon>
        <taxon>Cyprinus</taxon>
    </lineage>
</organism>
<name>A0A8C1GP03_CYPCA</name>
<dbReference type="InterPro" id="IPR011012">
    <property type="entry name" value="Longin-like_dom_sf"/>
</dbReference>
<dbReference type="InterPro" id="IPR036168">
    <property type="entry name" value="AP2_Mu_C_sf"/>
</dbReference>
<evidence type="ECO:0000256" key="15">
    <source>
        <dbReference type="SAM" id="Coils"/>
    </source>
</evidence>
<keyword evidence="11" id="KW-0472">Membrane</keyword>
<keyword evidence="12" id="KW-0968">Cytoplasmic vesicle</keyword>
<feature type="region of interest" description="Disordered" evidence="16">
    <location>
        <begin position="1407"/>
        <end position="1440"/>
    </location>
</feature>
<dbReference type="Pfam" id="PF00928">
    <property type="entry name" value="Adap_comp_sub"/>
    <property type="match status" value="1"/>
</dbReference>
<evidence type="ECO:0000256" key="11">
    <source>
        <dbReference type="ARBA" id="ARBA00023136"/>
    </source>
</evidence>
<feature type="domain" description="PH" evidence="17">
    <location>
        <begin position="1655"/>
        <end position="1695"/>
    </location>
</feature>
<feature type="compositionally biased region" description="Polar residues" evidence="16">
    <location>
        <begin position="808"/>
        <end position="821"/>
    </location>
</feature>
<keyword evidence="15" id="KW-0175">Coiled coil</keyword>
<feature type="compositionally biased region" description="Polar residues" evidence="16">
    <location>
        <begin position="1528"/>
        <end position="1540"/>
    </location>
</feature>
<protein>
    <recommendedName>
        <fullName evidence="5">Coatomer subunit delta</fullName>
    </recommendedName>
    <alternativeName>
        <fullName evidence="13">Archain</fullName>
    </alternativeName>
    <alternativeName>
        <fullName evidence="14">Delta-coat protein</fullName>
    </alternativeName>
</protein>
<keyword evidence="6" id="KW-0813">Transport</keyword>
<dbReference type="PROSITE" id="PS51072">
    <property type="entry name" value="MHD"/>
    <property type="match status" value="1"/>
</dbReference>
<feature type="compositionally biased region" description="Low complexity" evidence="16">
    <location>
        <begin position="823"/>
        <end position="846"/>
    </location>
</feature>
<dbReference type="SUPFAM" id="SSF64356">
    <property type="entry name" value="SNARE-like"/>
    <property type="match status" value="1"/>
</dbReference>
<feature type="compositionally biased region" description="Low complexity" evidence="16">
    <location>
        <begin position="1512"/>
        <end position="1527"/>
    </location>
</feature>
<proteinExistence type="inferred from homology"/>
<evidence type="ECO:0000256" key="5">
    <source>
        <dbReference type="ARBA" id="ARBA00018359"/>
    </source>
</evidence>
<feature type="region of interest" description="Disordered" evidence="16">
    <location>
        <begin position="175"/>
        <end position="222"/>
    </location>
</feature>
<reference evidence="19" key="2">
    <citation type="submission" date="2025-09" db="UniProtKB">
        <authorList>
            <consortium name="Ensembl"/>
        </authorList>
    </citation>
    <scope>IDENTIFICATION</scope>
</reference>
<evidence type="ECO:0000256" key="6">
    <source>
        <dbReference type="ARBA" id="ARBA00022448"/>
    </source>
</evidence>
<dbReference type="GO" id="GO:0000139">
    <property type="term" value="C:Golgi membrane"/>
    <property type="evidence" value="ECO:0007669"/>
    <property type="project" value="UniProtKB-SubCell"/>
</dbReference>
<evidence type="ECO:0000256" key="14">
    <source>
        <dbReference type="ARBA" id="ARBA00033145"/>
    </source>
</evidence>
<dbReference type="FunFam" id="2.60.40.1170:FF:000007">
    <property type="entry name" value="Coatomer subunit delta"/>
    <property type="match status" value="1"/>
</dbReference>
<dbReference type="FunFam" id="3.30.450.60:FF:000003">
    <property type="entry name" value="Coatomer subunit delta"/>
    <property type="match status" value="1"/>
</dbReference>
<feature type="region of interest" description="Disordered" evidence="16">
    <location>
        <begin position="656"/>
        <end position="680"/>
    </location>
</feature>
<keyword evidence="8" id="KW-0931">ER-Golgi transport</keyword>
<evidence type="ECO:0000259" key="17">
    <source>
        <dbReference type="PROSITE" id="PS50003"/>
    </source>
</evidence>
<dbReference type="Gene3D" id="2.60.40.1170">
    <property type="entry name" value="Mu homology domain, subdomain B"/>
    <property type="match status" value="2"/>
</dbReference>
<evidence type="ECO:0000256" key="2">
    <source>
        <dbReference type="ARBA" id="ARBA00004347"/>
    </source>
</evidence>
<dbReference type="GO" id="GO:0045180">
    <property type="term" value="C:basal cortex"/>
    <property type="evidence" value="ECO:0007669"/>
    <property type="project" value="TreeGrafter"/>
</dbReference>
<keyword evidence="10" id="KW-0333">Golgi apparatus</keyword>
<dbReference type="Pfam" id="PF00498">
    <property type="entry name" value="FHA"/>
    <property type="match status" value="1"/>
</dbReference>
<feature type="compositionally biased region" description="Polar residues" evidence="16">
    <location>
        <begin position="1341"/>
        <end position="1357"/>
    </location>
</feature>
<evidence type="ECO:0000256" key="9">
    <source>
        <dbReference type="ARBA" id="ARBA00022927"/>
    </source>
</evidence>
<feature type="compositionally biased region" description="Low complexity" evidence="16">
    <location>
        <begin position="1479"/>
        <end position="1492"/>
    </location>
</feature>
<feature type="region of interest" description="Disordered" evidence="16">
    <location>
        <begin position="1057"/>
        <end position="1111"/>
    </location>
</feature>
<evidence type="ECO:0000256" key="3">
    <source>
        <dbReference type="ARBA" id="ARBA00010516"/>
    </source>
</evidence>
<keyword evidence="7" id="KW-0963">Cytoplasm</keyword>
<feature type="region of interest" description="Disordered" evidence="16">
    <location>
        <begin position="892"/>
        <end position="998"/>
    </location>
</feature>
<feature type="compositionally biased region" description="Polar residues" evidence="16">
    <location>
        <begin position="753"/>
        <end position="765"/>
    </location>
</feature>
<dbReference type="Proteomes" id="UP000694427">
    <property type="component" value="Unplaced"/>
</dbReference>
<dbReference type="Gene3D" id="2.60.200.20">
    <property type="match status" value="1"/>
</dbReference>
<dbReference type="GO" id="GO:0030663">
    <property type="term" value="C:COPI-coated vesicle membrane"/>
    <property type="evidence" value="ECO:0007669"/>
    <property type="project" value="UniProtKB-SubCell"/>
</dbReference>
<dbReference type="PROSITE" id="PS50003">
    <property type="entry name" value="PH_DOMAIN"/>
    <property type="match status" value="1"/>
</dbReference>
<evidence type="ECO:0000313" key="20">
    <source>
        <dbReference type="Proteomes" id="UP000694427"/>
    </source>
</evidence>
<evidence type="ECO:0000256" key="16">
    <source>
        <dbReference type="SAM" id="MobiDB-lite"/>
    </source>
</evidence>
<feature type="region of interest" description="Disordered" evidence="16">
    <location>
        <begin position="714"/>
        <end position="768"/>
    </location>
</feature>
<dbReference type="Ensembl" id="ENSCCRT00010010905.1">
    <property type="protein sequence ID" value="ENSCCRP00010010015.1"/>
    <property type="gene ID" value="ENSCCRG00010003563.1"/>
</dbReference>
<reference evidence="19" key="1">
    <citation type="submission" date="2025-08" db="UniProtKB">
        <authorList>
            <consortium name="Ensembl"/>
        </authorList>
    </citation>
    <scope>IDENTIFICATION</scope>
</reference>
<dbReference type="PANTHER" id="PTHR12156:SF23">
    <property type="entry name" value="PLECKSTRIN HOMOLOGY-LIKE DOMAIN FAMILY B MEMBER 1"/>
    <property type="match status" value="1"/>
</dbReference>
<feature type="region of interest" description="Disordered" evidence="16">
    <location>
        <begin position="248"/>
        <end position="271"/>
    </location>
</feature>
<evidence type="ECO:0000256" key="8">
    <source>
        <dbReference type="ARBA" id="ARBA00022892"/>
    </source>
</evidence>
<accession>A0A8C1GP03</accession>
<feature type="region of interest" description="Disordered" evidence="16">
    <location>
        <begin position="1459"/>
        <end position="1540"/>
    </location>
</feature>
<dbReference type="InterPro" id="IPR000253">
    <property type="entry name" value="FHA_dom"/>
</dbReference>
<feature type="compositionally biased region" description="Polar residues" evidence="16">
    <location>
        <begin position="954"/>
        <end position="968"/>
    </location>
</feature>
<dbReference type="GO" id="GO:0016192">
    <property type="term" value="P:vesicle-mediated transport"/>
    <property type="evidence" value="ECO:0007669"/>
    <property type="project" value="UniProtKB-KW"/>
</dbReference>
<evidence type="ECO:0000313" key="19">
    <source>
        <dbReference type="Ensembl" id="ENSCCRP00010010015.1"/>
    </source>
</evidence>
<dbReference type="FunFam" id="2.60.40.1170:FF:000011">
    <property type="entry name" value="Coatomer subunit delta"/>
    <property type="match status" value="1"/>
</dbReference>
<keyword evidence="9" id="KW-0653">Protein transport</keyword>
<evidence type="ECO:0000256" key="13">
    <source>
        <dbReference type="ARBA" id="ARBA00031204"/>
    </source>
</evidence>
<evidence type="ECO:0000256" key="1">
    <source>
        <dbReference type="ARBA" id="ARBA00004255"/>
    </source>
</evidence>
<dbReference type="InterPro" id="IPR001849">
    <property type="entry name" value="PH_domain"/>
</dbReference>
<gene>
    <name evidence="19" type="primary">arcn1a</name>
</gene>
<evidence type="ECO:0000256" key="7">
    <source>
        <dbReference type="ARBA" id="ARBA00022490"/>
    </source>
</evidence>
<dbReference type="CDD" id="cd14830">
    <property type="entry name" value="Delta_COP_N"/>
    <property type="match status" value="1"/>
</dbReference>
<dbReference type="Pfam" id="PF01217">
    <property type="entry name" value="Clat_adaptor_s"/>
    <property type="match status" value="1"/>
</dbReference>
<feature type="region of interest" description="Disordered" evidence="16">
    <location>
        <begin position="788"/>
        <end position="879"/>
    </location>
</feature>
<dbReference type="FunFam" id="2.60.200.20:FF:000004">
    <property type="entry name" value="pleckstrin homology-like domain family B member 1 isoform X1"/>
    <property type="match status" value="1"/>
</dbReference>
<keyword evidence="20" id="KW-1185">Reference proteome</keyword>
<feature type="domain" description="MHD" evidence="18">
    <location>
        <begin position="269"/>
        <end position="514"/>
    </location>
</feature>
<evidence type="ECO:0000256" key="4">
    <source>
        <dbReference type="ARBA" id="ARBA00011775"/>
    </source>
</evidence>
<feature type="compositionally biased region" description="Polar residues" evidence="16">
    <location>
        <begin position="722"/>
        <end position="746"/>
    </location>
</feature>
<dbReference type="InterPro" id="IPR011993">
    <property type="entry name" value="PH-like_dom_sf"/>
</dbReference>
<dbReference type="SUPFAM" id="SSF49879">
    <property type="entry name" value="SMAD/FHA domain"/>
    <property type="match status" value="1"/>
</dbReference>
<dbReference type="InterPro" id="IPR008984">
    <property type="entry name" value="SMAD_FHA_dom_sf"/>
</dbReference>
<evidence type="ECO:0000256" key="10">
    <source>
        <dbReference type="ARBA" id="ARBA00023034"/>
    </source>
</evidence>
<sequence>MVLLAAAVCTKAGKALVSRQFVEMTRTRVEGLLAAFPKLMNTGKQHTFVETESVRYVYQPLEKLYMVLVTTKNSNILEDLETLRLFSRVIPEYCRVLEESEISEHCFDLIFAFDEIVALGYRENVNLAQIRTFTEMDSHEEKVFRAVRETQEREAKAEMRRKAKELQQIRRDVERGKKGPGFGGFGSSGMSSSNTSIITDTLIEPEKPKPTPVPVRSSGPSKALKLVGKGKEVDDFVDKLKSEGENIILPSTGKRPSEASKSLPPPAHTESVHLRVEEKITLTCGRDGGLQNMEVLGMITLRVSDEKNGRIRLKVNNNDKKGVQLQTHPNVDKKLFTVESVIGLKNPDKSFPLKSDVGVLKWRLQTTDEALIPLTINCWPSESGTGCDVNIEYELQDESLELNDVVISIPVPSGVGAPVIGDLDGEYRHDSRRNVLEWCLPVIDVKNKTGSLEFSIPGQPNDFFPVSVSFVSKGSYCDIQDLNECHEEIDNSIDMDRLNPNVPEHGRQTHQVLQSTPLDLIETGKTLKVQAERPHLVSLGSGRLSTAITLLPLPEGKTTLGHGNTDINIQGPGVTALHCYIENVGGAITLYPCGNQCSMDGLAVTKPVRLTQGCMLCFGQSSFFRFNHPEEALRMKSLMPGGSPGFTSTYKNHSETHGQLNGNHLPLQERPRPGHGTPVRSVEKDLQDIMNSLTMAEGQTSSSEQCKKARHPIPKSAMLNGSGHSLVSHPTSPGTLSVSSSYENTSPPFPHLSTPSVVSSTGSCLNSTNTHSTSYTHIVQAPVPQPRTFASKVSSSNGGLKDQESSRLQKALTETPSSPATNRRGSSSPRSSVGSSVQETSSSLQTHSRALLPPDSPQSSRRGVEPSSMCERPPLSPSIARRGVLGVPVLPGAITGVPLTSRGRTVPDSPRLQRRATAEEEVGNTKLHARSPSPVSALLKDQSCSKQKGGLTPASGSQTGVSPLTSPRNQRRGSREPWQVQPRTRERKNSISEVSDKEEDLLEYHRWQREARMREQEMERLERQRLETILNLCAEYNKSDPSVGVDTGRACQFPGMEEVSVRRPGPDPASVPVQSSHRQRESEEENLKEECSSTESQHQEHEDSSVLGQQERAYLEEERLRVMARVDELKTRVTDLEQQIQESRQEAEMERALLQGERRAELDQVEAELEIINQLQLKLNEVENSTQMEKEKERAKVSAERDVLARLRDSYSELKGQLHNCPESLREHLQEQLTRKVEALESATKRFEDLEFRQLERESGIEEEKEMVSRQLLQEKAEYFRTVTKRKEKMATLEIQANQLGLQAAQDCERMAKDRTLALQMLQKEKERLSALETRYQSLTGGRTFSKPANSKETQPAWSRPSIPRLDSERWYQEIMAAGEPSHACPPPLPAKCISSRKPMQIYKQDSELGQSNGTFTPPPSSVSTSGRNTPTKSLPDLSPAYLDLDSKRQLDLQGRGLYTCDDSRIRPTDPKQSHWGAPQGSNSPFPPSGGSMLHHSILHHQAPPAGESTYDTLSLESSDSVETSVSTGNNSACSPESSNGLAGLRLEEMEKMLKEAQQEKARLVESREREVQARKQLLEAERKRREEVERRLQDETAHRQRLVEEEVKLREKQCSQARPMTRYLPIRKEEFDLRSHVESSGHCVDTCAYVIVTEKMCKGHLVKMGGKIKSWKKRWFVFDRLKRTFSYYINMRPN</sequence>
<dbReference type="Gene3D" id="3.30.450.60">
    <property type="match status" value="1"/>
</dbReference>
<dbReference type="CDD" id="cd22713">
    <property type="entry name" value="FHA_PHLB1"/>
    <property type="match status" value="1"/>
</dbReference>
<dbReference type="SUPFAM" id="SSF50729">
    <property type="entry name" value="PH domain-like"/>
    <property type="match status" value="1"/>
</dbReference>
<comment type="subcellular location">
    <subcellularLocation>
        <location evidence="2">Cytoplasmic vesicle</location>
        <location evidence="2">COPI-coated vesicle membrane</location>
        <topology evidence="2">Peripheral membrane protein</topology>
        <orientation evidence="2">Cytoplasmic side</orientation>
    </subcellularLocation>
    <subcellularLocation>
        <location evidence="1">Golgi apparatus membrane</location>
        <topology evidence="1">Peripheral membrane protein</topology>
        <orientation evidence="1">Cytoplasmic side</orientation>
    </subcellularLocation>
</comment>
<dbReference type="CDD" id="cd09254">
    <property type="entry name" value="AP_delta-COPI_MHD"/>
    <property type="match status" value="1"/>
</dbReference>
<dbReference type="GO" id="GO:0070507">
    <property type="term" value="P:regulation of microtubule cytoskeleton organization"/>
    <property type="evidence" value="ECO:0007669"/>
    <property type="project" value="TreeGrafter"/>
</dbReference>